<dbReference type="EMBL" id="DQZW01000312">
    <property type="protein sequence ID" value="HDL90556.1"/>
    <property type="molecule type" value="Genomic_DNA"/>
</dbReference>
<comment type="caution">
    <text evidence="2">The sequence shown here is derived from an EMBL/GenBank/DDBJ whole genome shotgun (WGS) entry which is preliminary data.</text>
</comment>
<keyword evidence="1" id="KW-0812">Transmembrane</keyword>
<sequence>MKRRLNIKGETLAETIIALSILAMGITMAGTVIMNSMRNLANAKNRVIAVNIAREGVEAVRGIRDTNWLLYSDKRRQCWNNDPKVFPCDGTSPIPPGTYIVYKHAPEGSWHLQLADAD</sequence>
<organism evidence="2">
    <name type="scientific">Thermodesulforhabdus norvegica</name>
    <dbReference type="NCBI Taxonomy" id="39841"/>
    <lineage>
        <taxon>Bacteria</taxon>
        <taxon>Pseudomonadati</taxon>
        <taxon>Thermodesulfobacteriota</taxon>
        <taxon>Syntrophobacteria</taxon>
        <taxon>Syntrophobacterales</taxon>
        <taxon>Thermodesulforhabdaceae</taxon>
        <taxon>Thermodesulforhabdus</taxon>
    </lineage>
</organism>
<reference evidence="2" key="1">
    <citation type="journal article" date="2020" name="mSystems">
        <title>Genome- and Community-Level Interaction Insights into Carbon Utilization and Element Cycling Functions of Hydrothermarchaeota in Hydrothermal Sediment.</title>
        <authorList>
            <person name="Zhou Z."/>
            <person name="Liu Y."/>
            <person name="Xu W."/>
            <person name="Pan J."/>
            <person name="Luo Z.H."/>
            <person name="Li M."/>
        </authorList>
    </citation>
    <scope>NUCLEOTIDE SEQUENCE [LARGE SCALE GENOMIC DNA]</scope>
    <source>
        <strain evidence="2">HyVt-19</strain>
    </source>
</reference>
<feature type="non-terminal residue" evidence="2">
    <location>
        <position position="118"/>
    </location>
</feature>
<accession>A0A7C1AZ65</accession>
<feature type="transmembrane region" description="Helical" evidence="1">
    <location>
        <begin position="12"/>
        <end position="34"/>
    </location>
</feature>
<evidence type="ECO:0000256" key="1">
    <source>
        <dbReference type="SAM" id="Phobius"/>
    </source>
</evidence>
<evidence type="ECO:0008006" key="3">
    <source>
        <dbReference type="Google" id="ProtNLM"/>
    </source>
</evidence>
<keyword evidence="1" id="KW-1133">Transmembrane helix</keyword>
<name>A0A7C1AZ65_9BACT</name>
<gene>
    <name evidence="2" type="ORF">ENG14_06605</name>
</gene>
<keyword evidence="1" id="KW-0472">Membrane</keyword>
<evidence type="ECO:0000313" key="2">
    <source>
        <dbReference type="EMBL" id="HDL90556.1"/>
    </source>
</evidence>
<proteinExistence type="predicted"/>
<dbReference type="Proteomes" id="UP000886355">
    <property type="component" value="Unassembled WGS sequence"/>
</dbReference>
<protein>
    <recommendedName>
        <fullName evidence="3">Type II secretion system protein</fullName>
    </recommendedName>
</protein>
<dbReference type="AlphaFoldDB" id="A0A7C1AZ65"/>